<evidence type="ECO:0000313" key="6">
    <source>
        <dbReference type="Proteomes" id="UP000291343"/>
    </source>
</evidence>
<organism evidence="5 6">
    <name type="scientific">Laodelphax striatellus</name>
    <name type="common">Small brown planthopper</name>
    <name type="synonym">Delphax striatella</name>
    <dbReference type="NCBI Taxonomy" id="195883"/>
    <lineage>
        <taxon>Eukaryota</taxon>
        <taxon>Metazoa</taxon>
        <taxon>Ecdysozoa</taxon>
        <taxon>Arthropoda</taxon>
        <taxon>Hexapoda</taxon>
        <taxon>Insecta</taxon>
        <taxon>Pterygota</taxon>
        <taxon>Neoptera</taxon>
        <taxon>Paraneoptera</taxon>
        <taxon>Hemiptera</taxon>
        <taxon>Auchenorrhyncha</taxon>
        <taxon>Fulgoroidea</taxon>
        <taxon>Delphacidae</taxon>
        <taxon>Criomorphinae</taxon>
        <taxon>Laodelphax</taxon>
    </lineage>
</organism>
<evidence type="ECO:0000256" key="1">
    <source>
        <dbReference type="ARBA" id="ARBA00004613"/>
    </source>
</evidence>
<dbReference type="SMART" id="SM00737">
    <property type="entry name" value="ML"/>
    <property type="match status" value="1"/>
</dbReference>
<dbReference type="InterPro" id="IPR039670">
    <property type="entry name" value="NPC2-like"/>
</dbReference>
<comment type="subcellular location">
    <subcellularLocation>
        <location evidence="1">Secreted</location>
    </subcellularLocation>
</comment>
<keyword evidence="3" id="KW-0964">Secreted</keyword>
<dbReference type="PANTHER" id="PTHR11306">
    <property type="entry name" value="NIEMANN PICK TYPE C2 PROTEIN NPC2-RELATED"/>
    <property type="match status" value="1"/>
</dbReference>
<dbReference type="OrthoDB" id="6332846at2759"/>
<reference evidence="5 6" key="1">
    <citation type="journal article" date="2017" name="Gigascience">
        <title>Genome sequence of the small brown planthopper, Laodelphax striatellus.</title>
        <authorList>
            <person name="Zhu J."/>
            <person name="Jiang F."/>
            <person name="Wang X."/>
            <person name="Yang P."/>
            <person name="Bao Y."/>
            <person name="Zhao W."/>
            <person name="Wang W."/>
            <person name="Lu H."/>
            <person name="Wang Q."/>
            <person name="Cui N."/>
            <person name="Li J."/>
            <person name="Chen X."/>
            <person name="Luo L."/>
            <person name="Yu J."/>
            <person name="Kang L."/>
            <person name="Cui F."/>
        </authorList>
    </citation>
    <scope>NUCLEOTIDE SEQUENCE [LARGE SCALE GENOMIC DNA]</scope>
    <source>
        <strain evidence="5">Lst14</strain>
    </source>
</reference>
<dbReference type="Proteomes" id="UP000291343">
    <property type="component" value="Unassembled WGS sequence"/>
</dbReference>
<name>A0A482X9R6_LAOST</name>
<dbReference type="InParanoid" id="A0A482X9R6"/>
<evidence type="ECO:0000256" key="3">
    <source>
        <dbReference type="ARBA" id="ARBA00022525"/>
    </source>
</evidence>
<comment type="caution">
    <text evidence="5">The sequence shown here is derived from an EMBL/GenBank/DDBJ whole genome shotgun (WGS) entry which is preliminary data.</text>
</comment>
<evidence type="ECO:0000313" key="5">
    <source>
        <dbReference type="EMBL" id="RZF42476.1"/>
    </source>
</evidence>
<dbReference type="SUPFAM" id="SSF81296">
    <property type="entry name" value="E set domains"/>
    <property type="match status" value="1"/>
</dbReference>
<feature type="domain" description="MD-2-related lipid-recognition" evidence="4">
    <location>
        <begin position="36"/>
        <end position="167"/>
    </location>
</feature>
<dbReference type="InterPro" id="IPR014756">
    <property type="entry name" value="Ig_E-set"/>
</dbReference>
<dbReference type="FunCoup" id="A0A482X9R6">
    <property type="interactions" value="135"/>
</dbReference>
<proteinExistence type="inferred from homology"/>
<dbReference type="InterPro" id="IPR003172">
    <property type="entry name" value="ML_dom"/>
</dbReference>
<dbReference type="Pfam" id="PF02221">
    <property type="entry name" value="E1_DerP2_DerF2"/>
    <property type="match status" value="1"/>
</dbReference>
<protein>
    <recommendedName>
        <fullName evidence="4">MD-2-related lipid-recognition domain-containing protein</fullName>
    </recommendedName>
</protein>
<accession>A0A482X9R6</accession>
<evidence type="ECO:0000256" key="2">
    <source>
        <dbReference type="ARBA" id="ARBA00006370"/>
    </source>
</evidence>
<sequence length="171" mass="19051">MNVLQLDSIFKVPVATLFLAALLQLHVTYVNGITNVKSCPKEKTVAEGSVNVSTCEKLPCKLKHGTEVTIEMRFTPEENVTSVSNNIFAYVASIPLPWIGQDGLRVCDKIYNEDGATLANCPLTAGKEYLYKNSFDILRIYPTIPVKVHWALLDQKRKALTCFEMDARITA</sequence>
<gene>
    <name evidence="5" type="ORF">LSTR_LSTR004395</name>
</gene>
<dbReference type="EMBL" id="QKKF02014912">
    <property type="protein sequence ID" value="RZF42476.1"/>
    <property type="molecule type" value="Genomic_DNA"/>
</dbReference>
<evidence type="ECO:0000259" key="4">
    <source>
        <dbReference type="SMART" id="SM00737"/>
    </source>
</evidence>
<comment type="similarity">
    <text evidence="2">Belongs to the NPC2 family.</text>
</comment>
<dbReference type="GO" id="GO:0015918">
    <property type="term" value="P:sterol transport"/>
    <property type="evidence" value="ECO:0007669"/>
    <property type="project" value="InterPro"/>
</dbReference>
<dbReference type="STRING" id="195883.A0A482X9R6"/>
<dbReference type="FunFam" id="2.60.40.770:FF:000001">
    <property type="entry name" value="NPC intracellular cholesterol transporter 2"/>
    <property type="match status" value="1"/>
</dbReference>
<keyword evidence="6" id="KW-1185">Reference proteome</keyword>
<dbReference type="AlphaFoldDB" id="A0A482X9R6"/>
<dbReference type="GO" id="GO:0032934">
    <property type="term" value="F:sterol binding"/>
    <property type="evidence" value="ECO:0007669"/>
    <property type="project" value="InterPro"/>
</dbReference>
<dbReference type="SMR" id="A0A482X9R6"/>
<dbReference type="Gene3D" id="2.60.40.770">
    <property type="match status" value="1"/>
</dbReference>
<dbReference type="GO" id="GO:0005576">
    <property type="term" value="C:extracellular region"/>
    <property type="evidence" value="ECO:0007669"/>
    <property type="project" value="UniProtKB-SubCell"/>
</dbReference>
<dbReference type="PANTHER" id="PTHR11306:SF68">
    <property type="entry name" value="NPC INTRACELLULAR CHOLESTEROL TRANSPORTER 2"/>
    <property type="match status" value="1"/>
</dbReference>